<reference evidence="4" key="1">
    <citation type="journal article" date="2012" name="Science">
        <title>The Paleozoic origin of enzymatic lignin decomposition reconstructed from 31 fungal genomes.</title>
        <authorList>
            <person name="Floudas D."/>
            <person name="Binder M."/>
            <person name="Riley R."/>
            <person name="Barry K."/>
            <person name="Blanchette R.A."/>
            <person name="Henrissat B."/>
            <person name="Martinez A.T."/>
            <person name="Otillar R."/>
            <person name="Spatafora J.W."/>
            <person name="Yadav J.S."/>
            <person name="Aerts A."/>
            <person name="Benoit I."/>
            <person name="Boyd A."/>
            <person name="Carlson A."/>
            <person name="Copeland A."/>
            <person name="Coutinho P.M."/>
            <person name="de Vries R.P."/>
            <person name="Ferreira P."/>
            <person name="Findley K."/>
            <person name="Foster B."/>
            <person name="Gaskell J."/>
            <person name="Glotzer D."/>
            <person name="Gorecki P."/>
            <person name="Heitman J."/>
            <person name="Hesse C."/>
            <person name="Hori C."/>
            <person name="Igarashi K."/>
            <person name="Jurgens J.A."/>
            <person name="Kallen N."/>
            <person name="Kersten P."/>
            <person name="Kohler A."/>
            <person name="Kuees U."/>
            <person name="Kumar T.K.A."/>
            <person name="Kuo A."/>
            <person name="LaButti K."/>
            <person name="Larrondo L.F."/>
            <person name="Lindquist E."/>
            <person name="Ling A."/>
            <person name="Lombard V."/>
            <person name="Lucas S."/>
            <person name="Lundell T."/>
            <person name="Martin R."/>
            <person name="McLaughlin D.J."/>
            <person name="Morgenstern I."/>
            <person name="Morin E."/>
            <person name="Murat C."/>
            <person name="Nagy L.G."/>
            <person name="Nolan M."/>
            <person name="Ohm R.A."/>
            <person name="Patyshakuliyeva A."/>
            <person name="Rokas A."/>
            <person name="Ruiz-Duenas F.J."/>
            <person name="Sabat G."/>
            <person name="Salamov A."/>
            <person name="Samejima M."/>
            <person name="Schmutz J."/>
            <person name="Slot J.C."/>
            <person name="St John F."/>
            <person name="Stenlid J."/>
            <person name="Sun H."/>
            <person name="Sun S."/>
            <person name="Syed K."/>
            <person name="Tsang A."/>
            <person name="Wiebenga A."/>
            <person name="Young D."/>
            <person name="Pisabarro A."/>
            <person name="Eastwood D.C."/>
            <person name="Martin F."/>
            <person name="Cullen D."/>
            <person name="Grigoriev I.V."/>
            <person name="Hibbett D.S."/>
        </authorList>
    </citation>
    <scope>NUCLEOTIDE SEQUENCE [LARGE SCALE GENOMIC DNA]</scope>
    <source>
        <strain evidence="4">RWD-64-598 SS2</strain>
    </source>
</reference>
<keyword evidence="2" id="KW-0472">Membrane</keyword>
<dbReference type="KEGG" id="cput:CONPUDRAFT_146460"/>
<dbReference type="EMBL" id="JH711585">
    <property type="protein sequence ID" value="EIW76636.1"/>
    <property type="molecule type" value="Genomic_DNA"/>
</dbReference>
<evidence type="ECO:0000256" key="2">
    <source>
        <dbReference type="SAM" id="Phobius"/>
    </source>
</evidence>
<gene>
    <name evidence="3" type="ORF">CONPUDRAFT_146460</name>
</gene>
<keyword evidence="4" id="KW-1185">Reference proteome</keyword>
<evidence type="ECO:0000256" key="1">
    <source>
        <dbReference type="SAM" id="MobiDB-lite"/>
    </source>
</evidence>
<organism evidence="3 4">
    <name type="scientific">Coniophora puteana (strain RWD-64-598)</name>
    <name type="common">Brown rot fungus</name>
    <dbReference type="NCBI Taxonomy" id="741705"/>
    <lineage>
        <taxon>Eukaryota</taxon>
        <taxon>Fungi</taxon>
        <taxon>Dikarya</taxon>
        <taxon>Basidiomycota</taxon>
        <taxon>Agaricomycotina</taxon>
        <taxon>Agaricomycetes</taxon>
        <taxon>Agaricomycetidae</taxon>
        <taxon>Boletales</taxon>
        <taxon>Coniophorineae</taxon>
        <taxon>Coniophoraceae</taxon>
        <taxon>Coniophora</taxon>
    </lineage>
</organism>
<dbReference type="Proteomes" id="UP000053558">
    <property type="component" value="Unassembled WGS sequence"/>
</dbReference>
<sequence length="702" mass="74844">MDVCLISKARGTAETCRAKYETGVNATTALVLAGLIGGSVPVCGKGGVGGGGLLILCQRLMKLGRNLGKRGLNEAYPLDEPGCSHIVLLQLYAHDAFIEQYRLAVMRLPYFLSSTPTPNLIGAVVILLPLLLSILPLDHRIPPFSPRQIIYSCNILPLLLAPLAIPSSFFSIASRLAQAWLITRLPPDAPLSAYSSWMLIGLSRTLEGFVLSRSVGWAYPSLFSHQALYERTGGLGPGVVAYVLVSVTGRSILASSSRLVEDAAVASVCAGLGWADGAPWTYSMAFLFSGAWIVLSKVLERKKGGRRQPQPAYEALPSPQPNSFSHEPLPPSPPPRLRPALLAFIILLTPYALWKAFTPRTDGPGGIFTPPFSVKEAPLYTGPSLEILILTYPRLGDASAKDSILMTTLSSYASLLTGTGTGAGAGNGSHPAFEYAQETYGMSGGPEHELGSRVRFYRDGDEHKGMRTGQHLHVAEAFRWVVERRGSGSEEAEAEWIVLVEDDFPLCGLWGWAALQRVMGVLGRGGRRGGFVGTGGSGLIIHRSLLPALSMVLRAHADLAMPSAVPFGAFRPADLVIQDCLLARDPLCALDAAQQPQYPAWAWAQAPPLGSAWNVNLDLKSGNLKSGGRGEDVDGDGPLVVSSRLIMDHRGARMRATGRESGMYGGQCASSRRESSVGHVICVGSVSTGFLADPVSSELTSL</sequence>
<keyword evidence="2" id="KW-0812">Transmembrane</keyword>
<evidence type="ECO:0000313" key="4">
    <source>
        <dbReference type="Proteomes" id="UP000053558"/>
    </source>
</evidence>
<accession>A0A5M3MC76</accession>
<dbReference type="GeneID" id="19202207"/>
<feature type="transmembrane region" description="Helical" evidence="2">
    <location>
        <begin position="120"/>
        <end position="137"/>
    </location>
</feature>
<dbReference type="AlphaFoldDB" id="A0A5M3MC76"/>
<protein>
    <submittedName>
        <fullName evidence="3">Uncharacterized protein</fullName>
    </submittedName>
</protein>
<dbReference type="OrthoDB" id="3339358at2759"/>
<proteinExistence type="predicted"/>
<comment type="caution">
    <text evidence="3">The sequence shown here is derived from an EMBL/GenBank/DDBJ whole genome shotgun (WGS) entry which is preliminary data.</text>
</comment>
<name>A0A5M3MC76_CONPW</name>
<evidence type="ECO:0000313" key="3">
    <source>
        <dbReference type="EMBL" id="EIW76636.1"/>
    </source>
</evidence>
<dbReference type="RefSeq" id="XP_007773024.1">
    <property type="nucleotide sequence ID" value="XM_007774834.1"/>
</dbReference>
<feature type="region of interest" description="Disordered" evidence="1">
    <location>
        <begin position="306"/>
        <end position="333"/>
    </location>
</feature>
<feature type="transmembrane region" description="Helical" evidence="2">
    <location>
        <begin position="149"/>
        <end position="173"/>
    </location>
</feature>
<keyword evidence="2" id="KW-1133">Transmembrane helix</keyword>